<keyword evidence="5" id="KW-0472">Membrane</keyword>
<dbReference type="AlphaFoldDB" id="A0A1X1XY91"/>
<sequence length="101" mass="10217">MWARCSGAAAVGIQESTLRAAVADLVTAPRRAGVYGVFAAGLGAATGGGRALIGWLYDISIGTLVVVVIAIQLVALAAMLAIRLPRAGQSKSPKGFRGAPR</sequence>
<reference evidence="6 7" key="1">
    <citation type="journal article" date="2019" name="Emerg. Microbes Infect.">
        <title>Comprehensive subspecies identification of 175 nontuberculous mycobacteria species based on 7547 genomic profiles.</title>
        <authorList>
            <person name="Matsumoto Y."/>
            <person name="Kinjo T."/>
            <person name="Motooka D."/>
            <person name="Nabeya D."/>
            <person name="Jung N."/>
            <person name="Uechi K."/>
            <person name="Horii T."/>
            <person name="Iida T."/>
            <person name="Fujita J."/>
            <person name="Nakamura S."/>
        </authorList>
    </citation>
    <scope>NUCLEOTIDE SEQUENCE [LARGE SCALE GENOMIC DNA]</scope>
    <source>
        <strain evidence="6 7">JCM 15657</strain>
    </source>
</reference>
<evidence type="ECO:0000313" key="7">
    <source>
        <dbReference type="Proteomes" id="UP000466396"/>
    </source>
</evidence>
<evidence type="ECO:0000256" key="3">
    <source>
        <dbReference type="ARBA" id="ARBA00022692"/>
    </source>
</evidence>
<dbReference type="STRING" id="169765.AWC15_04225"/>
<evidence type="ECO:0000313" key="6">
    <source>
        <dbReference type="EMBL" id="BBX96984.1"/>
    </source>
</evidence>
<dbReference type="KEGG" id="mlj:MLAC_22780"/>
<dbReference type="PANTHER" id="PTHR42688">
    <property type="entry name" value="CONSERVED PROTEIN"/>
    <property type="match status" value="1"/>
</dbReference>
<evidence type="ECO:0000256" key="2">
    <source>
        <dbReference type="ARBA" id="ARBA00022475"/>
    </source>
</evidence>
<proteinExistence type="predicted"/>
<dbReference type="PANTHER" id="PTHR42688:SF1">
    <property type="entry name" value="BLR5212 PROTEIN"/>
    <property type="match status" value="1"/>
</dbReference>
<keyword evidence="4" id="KW-1133">Transmembrane helix</keyword>
<dbReference type="EMBL" id="AP022581">
    <property type="protein sequence ID" value="BBX96984.1"/>
    <property type="molecule type" value="Genomic_DNA"/>
</dbReference>
<name>A0A1X1XY91_9MYCO</name>
<protein>
    <submittedName>
        <fullName evidence="6">Uncharacterized protein</fullName>
    </submittedName>
</protein>
<dbReference type="GO" id="GO:0005886">
    <property type="term" value="C:plasma membrane"/>
    <property type="evidence" value="ECO:0007669"/>
    <property type="project" value="UniProtKB-SubCell"/>
</dbReference>
<keyword evidence="7" id="KW-1185">Reference proteome</keyword>
<comment type="subcellular location">
    <subcellularLocation>
        <location evidence="1">Cell membrane</location>
        <topology evidence="1">Multi-pass membrane protein</topology>
    </subcellularLocation>
</comment>
<organism evidence="6 7">
    <name type="scientific">Mycobacterium lacus</name>
    <dbReference type="NCBI Taxonomy" id="169765"/>
    <lineage>
        <taxon>Bacteria</taxon>
        <taxon>Bacillati</taxon>
        <taxon>Actinomycetota</taxon>
        <taxon>Actinomycetes</taxon>
        <taxon>Mycobacteriales</taxon>
        <taxon>Mycobacteriaceae</taxon>
        <taxon>Mycobacterium</taxon>
    </lineage>
</organism>
<dbReference type="InterPro" id="IPR036259">
    <property type="entry name" value="MFS_trans_sf"/>
</dbReference>
<keyword evidence="2" id="KW-1003">Cell membrane</keyword>
<evidence type="ECO:0000256" key="4">
    <source>
        <dbReference type="ARBA" id="ARBA00022989"/>
    </source>
</evidence>
<dbReference type="InterPro" id="IPR052425">
    <property type="entry name" value="Uncharacterized_MFS-type"/>
</dbReference>
<accession>A0A1X1XY91</accession>
<evidence type="ECO:0000256" key="5">
    <source>
        <dbReference type="ARBA" id="ARBA00023136"/>
    </source>
</evidence>
<dbReference type="Proteomes" id="UP000466396">
    <property type="component" value="Chromosome"/>
</dbReference>
<gene>
    <name evidence="6" type="ORF">MLAC_22780</name>
</gene>
<dbReference type="SUPFAM" id="SSF103473">
    <property type="entry name" value="MFS general substrate transporter"/>
    <property type="match status" value="1"/>
</dbReference>
<keyword evidence="3" id="KW-0812">Transmembrane</keyword>
<evidence type="ECO:0000256" key="1">
    <source>
        <dbReference type="ARBA" id="ARBA00004651"/>
    </source>
</evidence>